<dbReference type="RefSeq" id="WP_162459416.1">
    <property type="nucleotide sequence ID" value="NZ_WOGU01000002.1"/>
</dbReference>
<protein>
    <submittedName>
        <fullName evidence="3">Flp pilus assembly protein CpaB</fullName>
    </submittedName>
</protein>
<keyword evidence="1" id="KW-0732">Signal</keyword>
<evidence type="ECO:0000313" key="3">
    <source>
        <dbReference type="EMBL" id="MUN62145.1"/>
    </source>
</evidence>
<feature type="domain" description="Flp pilus assembly protein RcpC/CpaB" evidence="2">
    <location>
        <begin position="116"/>
        <end position="224"/>
    </location>
</feature>
<sequence length="245" mass="26005">MKVRVIAAVLAALLAVVGSLLVSGYVRAADARALEGTETREVFVVQDEVRAEMPVEELTKHLRKQMLPVSALAEDVVTDLDEFEGRVTAVELRPGEQLLGSRLVTLNSLQEPGRVAVPKELQEVTIQVSADRVVGGQVKAGDFVGVFASFDQGPGDKPATELVFHRVLVTSVQGAPAAAEASGEEEAAPGAPPVPEGAMLVTLAQDAADAEKTVFAAEFGKIWLSNQPVDAKWNDDGASMEDFFK</sequence>
<accession>A0A6N8GMH4</accession>
<dbReference type="InterPro" id="IPR031571">
    <property type="entry name" value="RcpC_dom"/>
</dbReference>
<gene>
    <name evidence="3" type="ORF">GMA12_03130</name>
</gene>
<keyword evidence="4" id="KW-1185">Reference proteome</keyword>
<dbReference type="EMBL" id="WOGU01000002">
    <property type="protein sequence ID" value="MUN62145.1"/>
    <property type="molecule type" value="Genomic_DNA"/>
</dbReference>
<evidence type="ECO:0000259" key="2">
    <source>
        <dbReference type="Pfam" id="PF16976"/>
    </source>
</evidence>
<dbReference type="CDD" id="cd11614">
    <property type="entry name" value="SAF_CpaB_FlgA_like"/>
    <property type="match status" value="1"/>
</dbReference>
<name>A0A6N8GMH4_9MICC</name>
<dbReference type="Pfam" id="PF16976">
    <property type="entry name" value="RcpC"/>
    <property type="match status" value="1"/>
</dbReference>
<dbReference type="Proteomes" id="UP000436989">
    <property type="component" value="Unassembled WGS sequence"/>
</dbReference>
<dbReference type="AlphaFoldDB" id="A0A6N8GMH4"/>
<organism evidence="3 4">
    <name type="scientific">Kocuria sediminis</name>
    <dbReference type="NCBI Taxonomy" id="1038857"/>
    <lineage>
        <taxon>Bacteria</taxon>
        <taxon>Bacillati</taxon>
        <taxon>Actinomycetota</taxon>
        <taxon>Actinomycetes</taxon>
        <taxon>Micrococcales</taxon>
        <taxon>Micrococcaceae</taxon>
        <taxon>Kocuria</taxon>
    </lineage>
</organism>
<evidence type="ECO:0000313" key="4">
    <source>
        <dbReference type="Proteomes" id="UP000436989"/>
    </source>
</evidence>
<proteinExistence type="predicted"/>
<comment type="caution">
    <text evidence="3">The sequence shown here is derived from an EMBL/GenBank/DDBJ whole genome shotgun (WGS) entry which is preliminary data.</text>
</comment>
<feature type="signal peptide" evidence="1">
    <location>
        <begin position="1"/>
        <end position="28"/>
    </location>
</feature>
<feature type="chain" id="PRO_5026864913" evidence="1">
    <location>
        <begin position="29"/>
        <end position="245"/>
    </location>
</feature>
<reference evidence="3 4" key="1">
    <citation type="submission" date="2019-12" db="EMBL/GenBank/DDBJ databases">
        <authorList>
            <person name="Shi Y."/>
        </authorList>
    </citation>
    <scope>NUCLEOTIDE SEQUENCE [LARGE SCALE GENOMIC DNA]</scope>
    <source>
        <strain evidence="3 4">JCM 17929</strain>
    </source>
</reference>
<evidence type="ECO:0000256" key="1">
    <source>
        <dbReference type="SAM" id="SignalP"/>
    </source>
</evidence>